<reference evidence="1 2" key="1">
    <citation type="submission" date="2015-04" db="EMBL/GenBank/DDBJ databases">
        <authorList>
            <person name="Syromyatnikov M.Y."/>
            <person name="Popov V.N."/>
        </authorList>
    </citation>
    <scope>NUCLEOTIDE SEQUENCE [LARGE SCALE GENOMIC DNA]</scope>
</reference>
<protein>
    <submittedName>
        <fullName evidence="1">CLUMA_CG016884, isoform A</fullName>
    </submittedName>
</protein>
<name>A0A1J1ITX6_9DIPT</name>
<evidence type="ECO:0000313" key="2">
    <source>
        <dbReference type="Proteomes" id="UP000183832"/>
    </source>
</evidence>
<evidence type="ECO:0000313" key="1">
    <source>
        <dbReference type="EMBL" id="CRL03715.1"/>
    </source>
</evidence>
<dbReference type="Proteomes" id="UP000183832">
    <property type="component" value="Unassembled WGS sequence"/>
</dbReference>
<accession>A0A1J1ITX6</accession>
<proteinExistence type="predicted"/>
<gene>
    <name evidence="1" type="ORF">CLUMA_CG016884</name>
</gene>
<dbReference type="AlphaFoldDB" id="A0A1J1ITX6"/>
<sequence>MLNEEDLFIAAVTNVKGKIRKLINFPNWSWTDNRRFYESQKLMKAGCGRLHCLISVTSSPDTYLCSTGNNTTVHNNKRVLR</sequence>
<organism evidence="1 2">
    <name type="scientific">Clunio marinus</name>
    <dbReference type="NCBI Taxonomy" id="568069"/>
    <lineage>
        <taxon>Eukaryota</taxon>
        <taxon>Metazoa</taxon>
        <taxon>Ecdysozoa</taxon>
        <taxon>Arthropoda</taxon>
        <taxon>Hexapoda</taxon>
        <taxon>Insecta</taxon>
        <taxon>Pterygota</taxon>
        <taxon>Neoptera</taxon>
        <taxon>Endopterygota</taxon>
        <taxon>Diptera</taxon>
        <taxon>Nematocera</taxon>
        <taxon>Chironomoidea</taxon>
        <taxon>Chironomidae</taxon>
        <taxon>Clunio</taxon>
    </lineage>
</organism>
<keyword evidence="2" id="KW-1185">Reference proteome</keyword>
<dbReference type="EMBL" id="CVRI01000059">
    <property type="protein sequence ID" value="CRL03715.1"/>
    <property type="molecule type" value="Genomic_DNA"/>
</dbReference>